<organism evidence="3 4">
    <name type="scientific">Duganella guangzhouensis</name>
    <dbReference type="NCBI Taxonomy" id="2666084"/>
    <lineage>
        <taxon>Bacteria</taxon>
        <taxon>Pseudomonadati</taxon>
        <taxon>Pseudomonadota</taxon>
        <taxon>Betaproteobacteria</taxon>
        <taxon>Burkholderiales</taxon>
        <taxon>Oxalobacteraceae</taxon>
        <taxon>Telluria group</taxon>
        <taxon>Duganella</taxon>
    </lineage>
</organism>
<protein>
    <submittedName>
        <fullName evidence="3">PEP-CTERM sorting domain-containing protein</fullName>
    </submittedName>
</protein>
<gene>
    <name evidence="3" type="ORF">GJ699_14570</name>
</gene>
<feature type="chain" id="PRO_5026019131" evidence="1">
    <location>
        <begin position="23"/>
        <end position="202"/>
    </location>
</feature>
<dbReference type="Proteomes" id="UP000433309">
    <property type="component" value="Unassembled WGS sequence"/>
</dbReference>
<dbReference type="EMBL" id="WKJK01000007">
    <property type="protein sequence ID" value="MRW91215.1"/>
    <property type="molecule type" value="Genomic_DNA"/>
</dbReference>
<reference evidence="3 4" key="1">
    <citation type="submission" date="2019-11" db="EMBL/GenBank/DDBJ databases">
        <title>Novel species isolated from a subtropical stream in China.</title>
        <authorList>
            <person name="Lu H."/>
        </authorList>
    </citation>
    <scope>NUCLEOTIDE SEQUENCE [LARGE SCALE GENOMIC DNA]</scope>
    <source>
        <strain evidence="3 4">FT80W</strain>
    </source>
</reference>
<dbReference type="RefSeq" id="WP_154377398.1">
    <property type="nucleotide sequence ID" value="NZ_WKJK01000007.1"/>
</dbReference>
<feature type="domain" description="Ice-binding protein C-terminal" evidence="2">
    <location>
        <begin position="176"/>
        <end position="200"/>
    </location>
</feature>
<keyword evidence="4" id="KW-1185">Reference proteome</keyword>
<dbReference type="InterPro" id="IPR013424">
    <property type="entry name" value="Ice-binding_C"/>
</dbReference>
<accession>A0A6I2KYI4</accession>
<sequence length="202" mass="21868">MRFYKNCLAAAALAALCISAHAAVDTISITSGQFTPIPQPNTVTFDSPIPYDIYYSSTELVQGTVPGVYVAPLYDTTKYLRTVDTPTTITFNGAGATYFGFYLGSSDVENTVTVYGSDGSVTTWNGQQLWELEGGTYQDSFYVNLWASSGTTFTAIVLSSDVTPMETDNHAYILAAVPEPETYAMLLGGLALMGVVARRRRR</sequence>
<evidence type="ECO:0000313" key="4">
    <source>
        <dbReference type="Proteomes" id="UP000433309"/>
    </source>
</evidence>
<dbReference type="Pfam" id="PF07589">
    <property type="entry name" value="PEP-CTERM"/>
    <property type="match status" value="1"/>
</dbReference>
<evidence type="ECO:0000256" key="1">
    <source>
        <dbReference type="SAM" id="SignalP"/>
    </source>
</evidence>
<evidence type="ECO:0000259" key="2">
    <source>
        <dbReference type="Pfam" id="PF07589"/>
    </source>
</evidence>
<proteinExistence type="predicted"/>
<dbReference type="NCBIfam" id="TIGR02595">
    <property type="entry name" value="PEP_CTERM"/>
    <property type="match status" value="1"/>
</dbReference>
<comment type="caution">
    <text evidence="3">The sequence shown here is derived from an EMBL/GenBank/DDBJ whole genome shotgun (WGS) entry which is preliminary data.</text>
</comment>
<dbReference type="AlphaFoldDB" id="A0A6I2KYI4"/>
<evidence type="ECO:0000313" key="3">
    <source>
        <dbReference type="EMBL" id="MRW91215.1"/>
    </source>
</evidence>
<name>A0A6I2KYI4_9BURK</name>
<feature type="signal peptide" evidence="1">
    <location>
        <begin position="1"/>
        <end position="22"/>
    </location>
</feature>
<keyword evidence="1" id="KW-0732">Signal</keyword>